<dbReference type="AlphaFoldDB" id="W8SL81"/>
<dbReference type="Proteomes" id="UP000019593">
    <property type="component" value="Chromosome"/>
</dbReference>
<protein>
    <submittedName>
        <fullName evidence="1">Uncharacterized protein</fullName>
    </submittedName>
</protein>
<name>W8SL81_9RHOB</name>
<reference evidence="1 2" key="1">
    <citation type="submission" date="2013-03" db="EMBL/GenBank/DDBJ databases">
        <authorList>
            <person name="Fiebig A."/>
            <person name="Goeker M."/>
            <person name="Klenk H.-P.P."/>
        </authorList>
    </citation>
    <scope>NUCLEOTIDE SEQUENCE [LARGE SCALE GENOMIC DNA]</scope>
    <source>
        <strain evidence="2">DSM 19469</strain>
    </source>
</reference>
<dbReference type="STRING" id="1294273.roselon_00896"/>
<organism evidence="1 2">
    <name type="scientific">Roseicyclus elongatus DSM 19469</name>
    <dbReference type="NCBI Taxonomy" id="1294273"/>
    <lineage>
        <taxon>Bacteria</taxon>
        <taxon>Pseudomonadati</taxon>
        <taxon>Pseudomonadota</taxon>
        <taxon>Alphaproteobacteria</taxon>
        <taxon>Rhodobacterales</taxon>
        <taxon>Roseobacteraceae</taxon>
        <taxon>Roseicyclus</taxon>
    </lineage>
</organism>
<dbReference type="HOGENOM" id="CLU_2993885_0_0_5"/>
<evidence type="ECO:0000313" key="2">
    <source>
        <dbReference type="Proteomes" id="UP000019593"/>
    </source>
</evidence>
<dbReference type="KEGG" id="red:roselon_00896"/>
<accession>W8SL81</accession>
<sequence>MIAHAFRDTPLGAERVEIARPGVIVRFTAAFVRQFESWAVAMQSAPRPLSGAVKYRL</sequence>
<gene>
    <name evidence="1" type="ORF">roselon_00896</name>
</gene>
<dbReference type="RefSeq" id="WP_156945796.1">
    <property type="nucleotide sequence ID" value="NZ_CP004372.1"/>
</dbReference>
<proteinExistence type="predicted"/>
<dbReference type="EMBL" id="CP004372">
    <property type="protein sequence ID" value="AHM03300.1"/>
    <property type="molecule type" value="Genomic_DNA"/>
</dbReference>
<evidence type="ECO:0000313" key="1">
    <source>
        <dbReference type="EMBL" id="AHM03300.1"/>
    </source>
</evidence>
<keyword evidence="2" id="KW-1185">Reference proteome</keyword>